<evidence type="ECO:0000313" key="5">
    <source>
        <dbReference type="Proteomes" id="UP000071561"/>
    </source>
</evidence>
<dbReference type="EMBL" id="CP014504">
    <property type="protein sequence ID" value="AMP97506.1"/>
    <property type="molecule type" value="Genomic_DNA"/>
</dbReference>
<evidence type="ECO:0000313" key="4">
    <source>
        <dbReference type="EMBL" id="AMP97506.1"/>
    </source>
</evidence>
<dbReference type="Gene3D" id="1.10.357.10">
    <property type="entry name" value="Tetracycline Repressor, domain 2"/>
    <property type="match status" value="1"/>
</dbReference>
<sequence length="187" mass="21136">MKDTKQKIIDTAIEIFNDDYSSALEKIAERAQVTRRTLHRYFTDRNDLLKACHLEMQNKCKINITNAINSAEDPLIQLERVLYASIDCGSKYAFFQKLHQYQGHQHQKEDEDCATYDQTFSPATAVIKELQKRGIISPNLTLAWINLLMSGIVTATIQSSTSGAVAKNDIKGFAWFSFSNGIGINKL</sequence>
<keyword evidence="1 2" id="KW-0238">DNA-binding</keyword>
<name>A0A127V877_9SPHI</name>
<feature type="DNA-binding region" description="H-T-H motif" evidence="2">
    <location>
        <begin position="23"/>
        <end position="42"/>
    </location>
</feature>
<dbReference type="InterPro" id="IPR009057">
    <property type="entry name" value="Homeodomain-like_sf"/>
</dbReference>
<gene>
    <name evidence="4" type="ORF">AY601_0552</name>
</gene>
<evidence type="ECO:0000256" key="2">
    <source>
        <dbReference type="PROSITE-ProRule" id="PRU00335"/>
    </source>
</evidence>
<dbReference type="AlphaFoldDB" id="A0A127V877"/>
<dbReference type="PROSITE" id="PS50977">
    <property type="entry name" value="HTH_TETR_2"/>
    <property type="match status" value="1"/>
</dbReference>
<dbReference type="GO" id="GO:0003677">
    <property type="term" value="F:DNA binding"/>
    <property type="evidence" value="ECO:0007669"/>
    <property type="project" value="UniProtKB-UniRule"/>
</dbReference>
<dbReference type="PATRIC" id="fig|188932.3.peg.567"/>
<evidence type="ECO:0000259" key="3">
    <source>
        <dbReference type="PROSITE" id="PS50977"/>
    </source>
</evidence>
<protein>
    <submittedName>
        <fullName evidence="4">Regulatory protein TetR</fullName>
    </submittedName>
</protein>
<dbReference type="RefSeq" id="WP_068396079.1">
    <property type="nucleotide sequence ID" value="NZ_CP014504.1"/>
</dbReference>
<feature type="domain" description="HTH tetR-type" evidence="3">
    <location>
        <begin position="2"/>
        <end position="60"/>
    </location>
</feature>
<reference evidence="4 5" key="1">
    <citation type="submission" date="2016-03" db="EMBL/GenBank/DDBJ databases">
        <title>Complete genome sequence of Pedobacter cryoconitis PAMC 27485.</title>
        <authorList>
            <person name="Lee J."/>
            <person name="Kim O.-S."/>
        </authorList>
    </citation>
    <scope>NUCLEOTIDE SEQUENCE [LARGE SCALE GENOMIC DNA]</scope>
    <source>
        <strain evidence="4 5">PAMC 27485</strain>
    </source>
</reference>
<evidence type="ECO:0000256" key="1">
    <source>
        <dbReference type="ARBA" id="ARBA00023125"/>
    </source>
</evidence>
<keyword evidence="5" id="KW-1185">Reference proteome</keyword>
<dbReference type="KEGG" id="pcm:AY601_0552"/>
<organism evidence="4 5">
    <name type="scientific">Pedobacter cryoconitis</name>
    <dbReference type="NCBI Taxonomy" id="188932"/>
    <lineage>
        <taxon>Bacteria</taxon>
        <taxon>Pseudomonadati</taxon>
        <taxon>Bacteroidota</taxon>
        <taxon>Sphingobacteriia</taxon>
        <taxon>Sphingobacteriales</taxon>
        <taxon>Sphingobacteriaceae</taxon>
        <taxon>Pedobacter</taxon>
    </lineage>
</organism>
<dbReference type="OrthoDB" id="9795011at2"/>
<dbReference type="SUPFAM" id="SSF46689">
    <property type="entry name" value="Homeodomain-like"/>
    <property type="match status" value="1"/>
</dbReference>
<dbReference type="Pfam" id="PF00440">
    <property type="entry name" value="TetR_N"/>
    <property type="match status" value="1"/>
</dbReference>
<proteinExistence type="predicted"/>
<dbReference type="Proteomes" id="UP000071561">
    <property type="component" value="Chromosome"/>
</dbReference>
<dbReference type="InterPro" id="IPR001647">
    <property type="entry name" value="HTH_TetR"/>
</dbReference>
<accession>A0A127V877</accession>